<dbReference type="InterPro" id="IPR003593">
    <property type="entry name" value="AAA+_ATPase"/>
</dbReference>
<dbReference type="GO" id="GO:0005737">
    <property type="term" value="C:cytoplasm"/>
    <property type="evidence" value="ECO:0007669"/>
    <property type="project" value="UniProtKB-SubCell"/>
</dbReference>
<dbReference type="InterPro" id="IPR003959">
    <property type="entry name" value="ATPase_AAA_core"/>
</dbReference>
<dbReference type="SMART" id="SM00464">
    <property type="entry name" value="LON"/>
    <property type="match status" value="1"/>
</dbReference>
<dbReference type="InterPro" id="IPR004815">
    <property type="entry name" value="Lon_bac/euk-typ"/>
</dbReference>
<evidence type="ECO:0000313" key="18">
    <source>
        <dbReference type="EMBL" id="OUR96454.1"/>
    </source>
</evidence>
<evidence type="ECO:0000256" key="6">
    <source>
        <dbReference type="ARBA" id="ARBA00022825"/>
    </source>
</evidence>
<dbReference type="Pfam" id="PF22667">
    <property type="entry name" value="Lon_lid"/>
    <property type="match status" value="1"/>
</dbReference>
<keyword evidence="7 10" id="KW-0067">ATP-binding</keyword>
<dbReference type="GO" id="GO:0005524">
    <property type="term" value="F:ATP binding"/>
    <property type="evidence" value="ECO:0007669"/>
    <property type="project" value="UniProtKB-UniRule"/>
</dbReference>
<evidence type="ECO:0000256" key="4">
    <source>
        <dbReference type="ARBA" id="ARBA00022741"/>
    </source>
</evidence>
<dbReference type="EC" id="3.4.21.53" evidence="10 11"/>
<dbReference type="EMBL" id="MAAO01000006">
    <property type="protein sequence ID" value="OUR96454.1"/>
    <property type="molecule type" value="Genomic_DNA"/>
</dbReference>
<dbReference type="InterPro" id="IPR014721">
    <property type="entry name" value="Ribsml_uS5_D2-typ_fold_subgr"/>
</dbReference>
<name>A0A1Y5F6N1_9BACT</name>
<dbReference type="InterPro" id="IPR003111">
    <property type="entry name" value="Lon_prtase_N"/>
</dbReference>
<dbReference type="InterPro" id="IPR008268">
    <property type="entry name" value="Peptidase_S16_AS"/>
</dbReference>
<evidence type="ECO:0000256" key="15">
    <source>
        <dbReference type="RuleBase" id="RU000591"/>
    </source>
</evidence>
<dbReference type="GO" id="GO:0016887">
    <property type="term" value="F:ATP hydrolysis activity"/>
    <property type="evidence" value="ECO:0007669"/>
    <property type="project" value="UniProtKB-UniRule"/>
</dbReference>
<keyword evidence="8 10" id="KW-0346">Stress response</keyword>
<dbReference type="InterPro" id="IPR046336">
    <property type="entry name" value="Lon_prtase_N_sf"/>
</dbReference>
<dbReference type="InterPro" id="IPR008269">
    <property type="entry name" value="Lon_proteolytic"/>
</dbReference>
<comment type="similarity">
    <text evidence="10 11 14 15">Belongs to the peptidase S16 family.</text>
</comment>
<evidence type="ECO:0000256" key="2">
    <source>
        <dbReference type="ARBA" id="ARBA00022490"/>
    </source>
</evidence>
<dbReference type="Pfam" id="PF00004">
    <property type="entry name" value="AAA"/>
    <property type="match status" value="1"/>
</dbReference>
<dbReference type="NCBIfam" id="NF008053">
    <property type="entry name" value="PRK10787.1"/>
    <property type="match status" value="1"/>
</dbReference>
<dbReference type="Gene3D" id="3.40.50.300">
    <property type="entry name" value="P-loop containing nucleotide triphosphate hydrolases"/>
    <property type="match status" value="1"/>
</dbReference>
<comment type="catalytic activity">
    <reaction evidence="9 10 11 14">
        <text>Hydrolysis of proteins in presence of ATP.</text>
        <dbReference type="EC" id="3.4.21.53"/>
    </reaction>
</comment>
<dbReference type="SUPFAM" id="SSF88697">
    <property type="entry name" value="PUA domain-like"/>
    <property type="match status" value="1"/>
</dbReference>
<dbReference type="InterPro" id="IPR027543">
    <property type="entry name" value="Lon_bac"/>
</dbReference>
<dbReference type="InterPro" id="IPR054594">
    <property type="entry name" value="Lon_lid"/>
</dbReference>
<evidence type="ECO:0000259" key="16">
    <source>
        <dbReference type="PROSITE" id="PS51786"/>
    </source>
</evidence>
<dbReference type="PIRSF" id="PIRSF001174">
    <property type="entry name" value="Lon_proteas"/>
    <property type="match status" value="1"/>
</dbReference>
<comment type="induction">
    <text evidence="10">By heat shock.</text>
</comment>
<dbReference type="PROSITE" id="PS51786">
    <property type="entry name" value="LON_PROTEOLYTIC"/>
    <property type="match status" value="1"/>
</dbReference>
<evidence type="ECO:0000259" key="17">
    <source>
        <dbReference type="PROSITE" id="PS51787"/>
    </source>
</evidence>
<protein>
    <recommendedName>
        <fullName evidence="10 11">Lon protease</fullName>
        <ecNumber evidence="10 11">3.4.21.53</ecNumber>
    </recommendedName>
    <alternativeName>
        <fullName evidence="10">ATP-dependent protease La</fullName>
    </alternativeName>
</protein>
<evidence type="ECO:0000256" key="3">
    <source>
        <dbReference type="ARBA" id="ARBA00022670"/>
    </source>
</evidence>
<evidence type="ECO:0000256" key="11">
    <source>
        <dbReference type="PIRNR" id="PIRNR001174"/>
    </source>
</evidence>
<dbReference type="GO" id="GO:0004252">
    <property type="term" value="F:serine-type endopeptidase activity"/>
    <property type="evidence" value="ECO:0007669"/>
    <property type="project" value="UniProtKB-UniRule"/>
</dbReference>
<dbReference type="InterPro" id="IPR020568">
    <property type="entry name" value="Ribosomal_Su5_D2-typ_SF"/>
</dbReference>
<dbReference type="InterPro" id="IPR015947">
    <property type="entry name" value="PUA-like_sf"/>
</dbReference>
<dbReference type="GO" id="GO:0006515">
    <property type="term" value="P:protein quality control for misfolded or incompletely synthesized proteins"/>
    <property type="evidence" value="ECO:0007669"/>
    <property type="project" value="UniProtKB-UniRule"/>
</dbReference>
<evidence type="ECO:0000256" key="8">
    <source>
        <dbReference type="ARBA" id="ARBA00023016"/>
    </source>
</evidence>
<dbReference type="SUPFAM" id="SSF52540">
    <property type="entry name" value="P-loop containing nucleoside triphosphate hydrolases"/>
    <property type="match status" value="1"/>
</dbReference>
<dbReference type="CDD" id="cd19500">
    <property type="entry name" value="RecA-like_Lon"/>
    <property type="match status" value="1"/>
</dbReference>
<dbReference type="Gene3D" id="1.10.8.60">
    <property type="match status" value="1"/>
</dbReference>
<dbReference type="Pfam" id="PF02190">
    <property type="entry name" value="LON_substr_bdg"/>
    <property type="match status" value="1"/>
</dbReference>
<evidence type="ECO:0000256" key="1">
    <source>
        <dbReference type="ARBA" id="ARBA00004496"/>
    </source>
</evidence>
<evidence type="ECO:0000256" key="5">
    <source>
        <dbReference type="ARBA" id="ARBA00022801"/>
    </source>
</evidence>
<evidence type="ECO:0000256" key="12">
    <source>
        <dbReference type="PIRSR" id="PIRSR001174-1"/>
    </source>
</evidence>
<feature type="active site" evidence="10 12">
    <location>
        <position position="684"/>
    </location>
</feature>
<dbReference type="AlphaFoldDB" id="A0A1Y5F6N1"/>
<dbReference type="Gene3D" id="1.20.5.5270">
    <property type="match status" value="1"/>
</dbReference>
<dbReference type="Gene3D" id="2.30.130.40">
    <property type="entry name" value="LON domain-like"/>
    <property type="match status" value="1"/>
</dbReference>
<proteinExistence type="evidence at transcript level"/>
<organism evidence="18 19">
    <name type="scientific">Halobacteriovorax marinus</name>
    <dbReference type="NCBI Taxonomy" id="97084"/>
    <lineage>
        <taxon>Bacteria</taxon>
        <taxon>Pseudomonadati</taxon>
        <taxon>Bdellovibrionota</taxon>
        <taxon>Bacteriovoracia</taxon>
        <taxon>Bacteriovoracales</taxon>
        <taxon>Halobacteriovoraceae</taxon>
        <taxon>Halobacteriovorax</taxon>
    </lineage>
</organism>
<evidence type="ECO:0000256" key="10">
    <source>
        <dbReference type="HAMAP-Rule" id="MF_01973"/>
    </source>
</evidence>
<dbReference type="Proteomes" id="UP000196531">
    <property type="component" value="Unassembled WGS sequence"/>
</dbReference>
<comment type="subunit">
    <text evidence="10 11">Homohexamer. Organized in a ring with a central cavity.</text>
</comment>
<feature type="domain" description="Lon proteolytic" evidence="16">
    <location>
        <begin position="597"/>
        <end position="778"/>
    </location>
</feature>
<dbReference type="InterPro" id="IPR027417">
    <property type="entry name" value="P-loop_NTPase"/>
</dbReference>
<evidence type="ECO:0000256" key="14">
    <source>
        <dbReference type="PROSITE-ProRule" id="PRU01122"/>
    </source>
</evidence>
<dbReference type="PROSITE" id="PS01046">
    <property type="entry name" value="LON_SER"/>
    <property type="match status" value="1"/>
</dbReference>
<dbReference type="Gene3D" id="1.20.58.1480">
    <property type="match status" value="1"/>
</dbReference>
<dbReference type="PROSITE" id="PS51787">
    <property type="entry name" value="LON_N"/>
    <property type="match status" value="1"/>
</dbReference>
<evidence type="ECO:0000256" key="13">
    <source>
        <dbReference type="PIRSR" id="PIRSR001174-2"/>
    </source>
</evidence>
<accession>A0A1Y5F6N1</accession>
<keyword evidence="6 10" id="KW-0720">Serine protease</keyword>
<dbReference type="Gene3D" id="3.30.230.10">
    <property type="match status" value="1"/>
</dbReference>
<evidence type="ECO:0000256" key="7">
    <source>
        <dbReference type="ARBA" id="ARBA00022840"/>
    </source>
</evidence>
<dbReference type="NCBIfam" id="TIGR00763">
    <property type="entry name" value="lon"/>
    <property type="match status" value="1"/>
</dbReference>
<dbReference type="InterPro" id="IPR027065">
    <property type="entry name" value="Lon_Prtase"/>
</dbReference>
<gene>
    <name evidence="10" type="primary">lon</name>
    <name evidence="18" type="ORF">A9Q84_08870</name>
</gene>
<dbReference type="GO" id="GO:0043565">
    <property type="term" value="F:sequence-specific DNA binding"/>
    <property type="evidence" value="ECO:0007669"/>
    <property type="project" value="UniProtKB-UniRule"/>
</dbReference>
<comment type="function">
    <text evidence="10">ATP-dependent serine protease that mediates the selective degradation of mutant and abnormal proteins as well as certain short-lived regulatory proteins. Required for cellular homeostasis and for survival from DNA damage and developmental changes induced by stress. Degrades polypeptides processively to yield small peptide fragments that are 5 to 10 amino acids long. Binds to DNA in a double-stranded, site-specific manner.</text>
</comment>
<dbReference type="SMART" id="SM00382">
    <property type="entry name" value="AAA"/>
    <property type="match status" value="1"/>
</dbReference>
<keyword evidence="4 10" id="KW-0547">Nucleotide-binding</keyword>
<dbReference type="PANTHER" id="PTHR10046">
    <property type="entry name" value="ATP DEPENDENT LON PROTEASE FAMILY MEMBER"/>
    <property type="match status" value="1"/>
</dbReference>
<keyword evidence="3 10" id="KW-0645">Protease</keyword>
<feature type="binding site" evidence="10 13">
    <location>
        <begin position="358"/>
        <end position="365"/>
    </location>
    <ligand>
        <name>ATP</name>
        <dbReference type="ChEBI" id="CHEBI:30616"/>
    </ligand>
</feature>
<keyword evidence="2 10" id="KW-0963">Cytoplasm</keyword>
<evidence type="ECO:0000313" key="19">
    <source>
        <dbReference type="Proteomes" id="UP000196531"/>
    </source>
</evidence>
<keyword evidence="5 10" id="KW-0378">Hydrolase</keyword>
<evidence type="ECO:0000256" key="9">
    <source>
        <dbReference type="ARBA" id="ARBA00050665"/>
    </source>
</evidence>
<comment type="caution">
    <text evidence="18">The sequence shown here is derived from an EMBL/GenBank/DDBJ whole genome shotgun (WGS) entry which is preliminary data.</text>
</comment>
<dbReference type="Pfam" id="PF05362">
    <property type="entry name" value="Lon_C"/>
    <property type="match status" value="1"/>
</dbReference>
<dbReference type="FunFam" id="1.20.5.5270:FF:000002">
    <property type="entry name" value="Lon protease homolog"/>
    <property type="match status" value="1"/>
</dbReference>
<dbReference type="FunFam" id="3.40.50.300:FF:000021">
    <property type="entry name" value="Lon protease homolog"/>
    <property type="match status" value="1"/>
</dbReference>
<dbReference type="HAMAP" id="MF_01973">
    <property type="entry name" value="lon_bact"/>
    <property type="match status" value="1"/>
</dbReference>
<dbReference type="GO" id="GO:0004176">
    <property type="term" value="F:ATP-dependent peptidase activity"/>
    <property type="evidence" value="ECO:0007669"/>
    <property type="project" value="UniProtKB-UniRule"/>
</dbReference>
<reference evidence="19" key="1">
    <citation type="journal article" date="2017" name="Proc. Natl. Acad. Sci. U.S.A.">
        <title>Simulation of Deepwater Horizon oil plume reveals substrate specialization within a complex community of hydrocarbon-degraders.</title>
        <authorList>
            <person name="Hu P."/>
            <person name="Dubinsky E.A."/>
            <person name="Probst A.J."/>
            <person name="Wang J."/>
            <person name="Sieber C.M.K."/>
            <person name="Tom L.M."/>
            <person name="Gardinali P."/>
            <person name="Banfield J.F."/>
            <person name="Atlas R.M."/>
            <person name="Andersen G.L."/>
        </authorList>
    </citation>
    <scope>NUCLEOTIDE SEQUENCE [LARGE SCALE GENOMIC DNA]</scope>
</reference>
<feature type="domain" description="Lon N-terminal" evidence="17">
    <location>
        <begin position="12"/>
        <end position="205"/>
    </location>
</feature>
<sequence>MSDKKSLDSKRFPLLPLRDVIIFPHMVVPLFVGREKSIAALEEAAKNNNELFLVTQKDANVLNPERSDVYEVGTVVNIIQMLRLPDNTVKVLIEGKYRANIDEFVAKPEGYWAEVTKAQSGVVDAVNLEATMRSIKSTFEQYVKLNKRIPPELLMSISSITDPSRLADIIVAHLSMKIPEKQEILEAIDAESRLHLLLEKMQGEIEVINVERRIRTRVKQQMEKSQKEYYLNEQMSAIQKELGQKEDGKSDINEMEEKLAKKVMPDDAKDKTLKEIKKLKSMSPMSAEAAVVRNYIDWMTNLPWGEYSTDDNSVSKAWEVLDEHHYGMKDVKERIVEYLSVRSLVKDEGKGTILCLAGPPGVGKTSIAKSLAESLDRKFVRISLGGVRDESEIRGHRRTYVGAMPGKIISALKKAGTSNPVILLDEIDKMSSDMRGDPAAAMLEVLDPEQNKNFADHYIECEYDLSKVMFIMTANDLGQIPGPLRDRMEIIHVSGYTPQEKLQIGKRYLFKKAIKNNGLANYEVNMSDNAVIEIVRGYTREAGVREFERLLNTVCRKIATDVVAKEHKEGKKFSVSPKQLSKYLGPKRFDRTSIEDEPQVGLVNGLAWTSVGGEMLNIEVVTLPGKGVVKVTGKLGEVMQESAQAALSYVRSISGRLGIDATWYEKNDIHIHVPEGATPKDGPSAGVTMVTALTSAITGIPVLQDVAMTGEVTIRGRVLPIGGLKEKLLAAKQAGIVTVIIPIKNEKDLPDIPAEVKSGLTIIPCFHVDNVLKNALQLQNPEQFMQHVATPLKVIDSEVATMEVAN</sequence>
<dbReference type="PRINTS" id="PR00830">
    <property type="entry name" value="ENDOLAPTASE"/>
</dbReference>
<dbReference type="SUPFAM" id="SSF54211">
    <property type="entry name" value="Ribosomal protein S5 domain 2-like"/>
    <property type="match status" value="1"/>
</dbReference>
<comment type="subcellular location">
    <subcellularLocation>
        <location evidence="1 10 11">Cytoplasm</location>
    </subcellularLocation>
</comment>
<feature type="active site" evidence="10 12">
    <location>
        <position position="727"/>
    </location>
</feature>
<dbReference type="GO" id="GO:0034605">
    <property type="term" value="P:cellular response to heat"/>
    <property type="evidence" value="ECO:0007669"/>
    <property type="project" value="UniProtKB-UniRule"/>
</dbReference>